<dbReference type="Proteomes" id="UP000608522">
    <property type="component" value="Unassembled WGS sequence"/>
</dbReference>
<dbReference type="RefSeq" id="WP_202204148.1">
    <property type="nucleotide sequence ID" value="NZ_BAAATO010000054.1"/>
</dbReference>
<organism evidence="1 2">
    <name type="scientific">Streptomyces spororaveus</name>
    <dbReference type="NCBI Taxonomy" id="284039"/>
    <lineage>
        <taxon>Bacteria</taxon>
        <taxon>Bacillati</taxon>
        <taxon>Actinomycetota</taxon>
        <taxon>Actinomycetes</taxon>
        <taxon>Kitasatosporales</taxon>
        <taxon>Streptomycetaceae</taxon>
        <taxon>Streptomyces</taxon>
    </lineage>
</organism>
<protein>
    <recommendedName>
        <fullName evidence="3">Acyl-CoA dehydrogenase</fullName>
    </recommendedName>
</protein>
<accession>A0ABQ3TL42</accession>
<sequence>MSSVEEFRTGVRGWLRTHLAGGFAAHKGRGGPGRAGSAGIRRTLVAERVLGLPKEVRA</sequence>
<evidence type="ECO:0008006" key="3">
    <source>
        <dbReference type="Google" id="ProtNLM"/>
    </source>
</evidence>
<evidence type="ECO:0000313" key="1">
    <source>
        <dbReference type="EMBL" id="GHI80702.1"/>
    </source>
</evidence>
<reference evidence="2" key="1">
    <citation type="submission" date="2023-07" db="EMBL/GenBank/DDBJ databases">
        <title>Whole genome shotgun sequence of Streptomyces spororaveus NBRC 15456.</title>
        <authorList>
            <person name="Komaki H."/>
            <person name="Tamura T."/>
        </authorList>
    </citation>
    <scope>NUCLEOTIDE SEQUENCE [LARGE SCALE GENOMIC DNA]</scope>
    <source>
        <strain evidence="2">NBRC 15456</strain>
    </source>
</reference>
<comment type="caution">
    <text evidence="1">The sequence shown here is derived from an EMBL/GenBank/DDBJ whole genome shotgun (WGS) entry which is preliminary data.</text>
</comment>
<keyword evidence="2" id="KW-1185">Reference proteome</keyword>
<gene>
    <name evidence="1" type="ORF">Sspor_62630</name>
</gene>
<proteinExistence type="predicted"/>
<dbReference type="EMBL" id="BNED01000005">
    <property type="protein sequence ID" value="GHI80702.1"/>
    <property type="molecule type" value="Genomic_DNA"/>
</dbReference>
<evidence type="ECO:0000313" key="2">
    <source>
        <dbReference type="Proteomes" id="UP000608522"/>
    </source>
</evidence>
<name>A0ABQ3TL42_9ACTN</name>